<feature type="transmembrane region" description="Helical" evidence="1">
    <location>
        <begin position="136"/>
        <end position="154"/>
    </location>
</feature>
<accession>A0AB34IPU4</accession>
<comment type="caution">
    <text evidence="3">The sequence shown here is derived from an EMBL/GenBank/DDBJ whole genome shotgun (WGS) entry which is preliminary data.</text>
</comment>
<evidence type="ECO:0000313" key="3">
    <source>
        <dbReference type="EMBL" id="KAL1504140.1"/>
    </source>
</evidence>
<organism evidence="3 4">
    <name type="scientific">Prymnesium parvum</name>
    <name type="common">Toxic golden alga</name>
    <dbReference type="NCBI Taxonomy" id="97485"/>
    <lineage>
        <taxon>Eukaryota</taxon>
        <taxon>Haptista</taxon>
        <taxon>Haptophyta</taxon>
        <taxon>Prymnesiophyceae</taxon>
        <taxon>Prymnesiales</taxon>
        <taxon>Prymnesiaceae</taxon>
        <taxon>Prymnesium</taxon>
    </lineage>
</organism>
<evidence type="ECO:0000256" key="1">
    <source>
        <dbReference type="SAM" id="Phobius"/>
    </source>
</evidence>
<feature type="domain" description="Fatty acid desaturase" evidence="2">
    <location>
        <begin position="186"/>
        <end position="443"/>
    </location>
</feature>
<dbReference type="PANTHER" id="PTHR36459">
    <property type="entry name" value="ORF"/>
    <property type="match status" value="1"/>
</dbReference>
<dbReference type="Proteomes" id="UP001515480">
    <property type="component" value="Unassembled WGS sequence"/>
</dbReference>
<protein>
    <recommendedName>
        <fullName evidence="2">Fatty acid desaturase domain-containing protein</fullName>
    </recommendedName>
</protein>
<evidence type="ECO:0000313" key="4">
    <source>
        <dbReference type="Proteomes" id="UP001515480"/>
    </source>
</evidence>
<reference evidence="3 4" key="1">
    <citation type="journal article" date="2024" name="Science">
        <title>Giant polyketide synthase enzymes in the biosynthesis of giant marine polyether toxins.</title>
        <authorList>
            <person name="Fallon T.R."/>
            <person name="Shende V.V."/>
            <person name="Wierzbicki I.H."/>
            <person name="Pendleton A.L."/>
            <person name="Watervoot N.F."/>
            <person name="Auber R.P."/>
            <person name="Gonzalez D.J."/>
            <person name="Wisecaver J.H."/>
            <person name="Moore B.S."/>
        </authorList>
    </citation>
    <scope>NUCLEOTIDE SEQUENCE [LARGE SCALE GENOMIC DNA]</scope>
    <source>
        <strain evidence="3 4">12B1</strain>
    </source>
</reference>
<dbReference type="PANTHER" id="PTHR36459:SF1">
    <property type="entry name" value="FATTY ACID DESATURASE DOMAIN-CONTAINING PROTEIN-RELATED"/>
    <property type="match status" value="1"/>
</dbReference>
<keyword evidence="1" id="KW-0812">Transmembrane</keyword>
<keyword evidence="4" id="KW-1185">Reference proteome</keyword>
<gene>
    <name evidence="3" type="ORF">AB1Y20_010550</name>
</gene>
<sequence length="543" mass="60851">MRLPSHPPPYSRQDPGVPSCLQVSFLSQRRDTSRLQHMAIHASQSKPASPLAYELCNLTEHVSFVLGACILLVTGPLVGCVVFSTMLWEACDRGFRGGFVESGNELSGVLVSRIVPWINRATHDFSVRMVKHKEDAYMVNATFLFAVGMPLIFAACAYDSVVNRNGGVSLSICFLYHVLRLGPYFMNFAFVYTLCHKEGHASVARTGLWAAPYDKKGIFRYVYNWWIGLFYGVMPASFAVGHSVNHHKYNNAEEDVVSTSDKPRDNFVNFIAYLPRWASYALNISTTLQASLSMIPLAIEHPHPPHFSPTEVCTHSAAERLSPLSLMQFIREGKYKTAFDCVLGSAYYAAWVWLMLRCFGTPFTVCFVVYPFCENIVLLACINWSWHAFVDPSDPSNEFVQSITILHGPINVLNEDAHVVHHQYPGAHWTQHPDLMRKHTPSYTSGQGSIFVGTHAFEIFALVVSGQYAKLAERYLGVMPPDASRAVLGSDKASERIPREKVFADLAAQGYSCKLSQPEVEQLLKQRLRACWWGPRVKEGKKA</sequence>
<dbReference type="GO" id="GO:0006629">
    <property type="term" value="P:lipid metabolic process"/>
    <property type="evidence" value="ECO:0007669"/>
    <property type="project" value="InterPro"/>
</dbReference>
<dbReference type="AlphaFoldDB" id="A0AB34IPU4"/>
<evidence type="ECO:0000259" key="2">
    <source>
        <dbReference type="Pfam" id="PF00487"/>
    </source>
</evidence>
<proteinExistence type="predicted"/>
<dbReference type="EMBL" id="JBGBPQ010000020">
    <property type="protein sequence ID" value="KAL1504140.1"/>
    <property type="molecule type" value="Genomic_DNA"/>
</dbReference>
<keyword evidence="1" id="KW-0472">Membrane</keyword>
<feature type="transmembrane region" description="Helical" evidence="1">
    <location>
        <begin position="174"/>
        <end position="195"/>
    </location>
</feature>
<dbReference type="InterPro" id="IPR005804">
    <property type="entry name" value="FA_desaturase_dom"/>
</dbReference>
<feature type="transmembrane region" description="Helical" evidence="1">
    <location>
        <begin position="64"/>
        <end position="88"/>
    </location>
</feature>
<dbReference type="Pfam" id="PF00487">
    <property type="entry name" value="FA_desaturase"/>
    <property type="match status" value="1"/>
</dbReference>
<keyword evidence="1" id="KW-1133">Transmembrane helix</keyword>
<name>A0AB34IPU4_PRYPA</name>